<dbReference type="Proteomes" id="UP001501822">
    <property type="component" value="Unassembled WGS sequence"/>
</dbReference>
<dbReference type="GO" id="GO:0016787">
    <property type="term" value="F:hydrolase activity"/>
    <property type="evidence" value="ECO:0007669"/>
    <property type="project" value="UniProtKB-KW"/>
</dbReference>
<keyword evidence="4" id="KW-1185">Reference proteome</keyword>
<comment type="caution">
    <text evidence="3">The sequence shown here is derived from an EMBL/GenBank/DDBJ whole genome shotgun (WGS) entry which is preliminary data.</text>
</comment>
<organism evidence="3 4">
    <name type="scientific">Actinoallomurus spadix</name>
    <dbReference type="NCBI Taxonomy" id="79912"/>
    <lineage>
        <taxon>Bacteria</taxon>
        <taxon>Bacillati</taxon>
        <taxon>Actinomycetota</taxon>
        <taxon>Actinomycetes</taxon>
        <taxon>Streptosporangiales</taxon>
        <taxon>Thermomonosporaceae</taxon>
        <taxon>Actinoallomurus</taxon>
    </lineage>
</organism>
<keyword evidence="3" id="KW-0378">Hydrolase</keyword>
<evidence type="ECO:0000313" key="4">
    <source>
        <dbReference type="Proteomes" id="UP001501822"/>
    </source>
</evidence>
<dbReference type="PROSITE" id="PS51257">
    <property type="entry name" value="PROKAR_LIPOPROTEIN"/>
    <property type="match status" value="1"/>
</dbReference>
<feature type="chain" id="PRO_5047434461" evidence="1">
    <location>
        <begin position="21"/>
        <end position="297"/>
    </location>
</feature>
<dbReference type="SUPFAM" id="SSF53474">
    <property type="entry name" value="alpha/beta-Hydrolases"/>
    <property type="match status" value="1"/>
</dbReference>
<dbReference type="PANTHER" id="PTHR43798:SF33">
    <property type="entry name" value="HYDROLASE, PUTATIVE (AFU_ORTHOLOGUE AFUA_2G14860)-RELATED"/>
    <property type="match status" value="1"/>
</dbReference>
<dbReference type="InterPro" id="IPR050266">
    <property type="entry name" value="AB_hydrolase_sf"/>
</dbReference>
<feature type="domain" description="AB hydrolase-1" evidence="2">
    <location>
        <begin position="72"/>
        <end position="182"/>
    </location>
</feature>
<feature type="signal peptide" evidence="1">
    <location>
        <begin position="1"/>
        <end position="20"/>
    </location>
</feature>
<evidence type="ECO:0000259" key="2">
    <source>
        <dbReference type="Pfam" id="PF00561"/>
    </source>
</evidence>
<name>A0ABN0XBX7_9ACTN</name>
<evidence type="ECO:0000313" key="3">
    <source>
        <dbReference type="EMBL" id="GAA0359868.1"/>
    </source>
</evidence>
<proteinExistence type="predicted"/>
<accession>A0ABN0XBX7</accession>
<dbReference type="PANTHER" id="PTHR43798">
    <property type="entry name" value="MONOACYLGLYCEROL LIPASE"/>
    <property type="match status" value="1"/>
</dbReference>
<keyword evidence="1" id="KW-0732">Signal</keyword>
<gene>
    <name evidence="3" type="ORF">GCM10010151_57080</name>
</gene>
<sequence>MLRNIKASAVIALSCAVAGAALTGCKADADAASNPLSHHKDDHSLFSGTGKITVDGKSVNVSCSGDLAKRGPVIVLLPGLGDGLDKMAALQKTLSAHNRVCSYDRLGEGASDKPDGPQSFASTGKILTGVLERVAGHRPVVLAGHSLGGLIAGRYAPDHRDKVKGLVLMDATSPTMEADLTNTIPANATGPAGEMRAQSIATFHGDNPEKLATPDGKVRSAGRIPVQVIKHGKPYLAAVPEYGPRLEQAWTEGAHKWLALSRHSKYSVATNSEHYIYVDQPEIAVRAIQRVASEAGH</sequence>
<evidence type="ECO:0000256" key="1">
    <source>
        <dbReference type="SAM" id="SignalP"/>
    </source>
</evidence>
<dbReference type="Pfam" id="PF00561">
    <property type="entry name" value="Abhydrolase_1"/>
    <property type="match status" value="1"/>
</dbReference>
<dbReference type="InterPro" id="IPR029058">
    <property type="entry name" value="AB_hydrolase_fold"/>
</dbReference>
<dbReference type="RefSeq" id="WP_252803857.1">
    <property type="nucleotide sequence ID" value="NZ_BAAABM010000053.1"/>
</dbReference>
<dbReference type="InterPro" id="IPR000073">
    <property type="entry name" value="AB_hydrolase_1"/>
</dbReference>
<dbReference type="Gene3D" id="3.40.50.1820">
    <property type="entry name" value="alpha/beta hydrolase"/>
    <property type="match status" value="1"/>
</dbReference>
<reference evidence="3 4" key="1">
    <citation type="journal article" date="2019" name="Int. J. Syst. Evol. Microbiol.">
        <title>The Global Catalogue of Microorganisms (GCM) 10K type strain sequencing project: providing services to taxonomists for standard genome sequencing and annotation.</title>
        <authorList>
            <consortium name="The Broad Institute Genomics Platform"/>
            <consortium name="The Broad Institute Genome Sequencing Center for Infectious Disease"/>
            <person name="Wu L."/>
            <person name="Ma J."/>
        </authorList>
    </citation>
    <scope>NUCLEOTIDE SEQUENCE [LARGE SCALE GENOMIC DNA]</scope>
    <source>
        <strain evidence="3 4">JCM 3146</strain>
    </source>
</reference>
<protein>
    <submittedName>
        <fullName evidence="3">Alpha/beta hydrolase</fullName>
    </submittedName>
</protein>
<dbReference type="EMBL" id="BAAABM010000053">
    <property type="protein sequence ID" value="GAA0359868.1"/>
    <property type="molecule type" value="Genomic_DNA"/>
</dbReference>